<organism evidence="2 3">
    <name type="scientific">Neonectria ditissima</name>
    <dbReference type="NCBI Taxonomy" id="78410"/>
    <lineage>
        <taxon>Eukaryota</taxon>
        <taxon>Fungi</taxon>
        <taxon>Dikarya</taxon>
        <taxon>Ascomycota</taxon>
        <taxon>Pezizomycotina</taxon>
        <taxon>Sordariomycetes</taxon>
        <taxon>Hypocreomycetidae</taxon>
        <taxon>Hypocreales</taxon>
        <taxon>Nectriaceae</taxon>
        <taxon>Neonectria</taxon>
    </lineage>
</organism>
<dbReference type="OrthoDB" id="4950117at2759"/>
<keyword evidence="3" id="KW-1185">Reference proteome</keyword>
<protein>
    <recommendedName>
        <fullName evidence="4">Extracellular membrane protein CFEM domain-containing protein</fullName>
    </recommendedName>
</protein>
<dbReference type="EMBL" id="LKCW01000154">
    <property type="protein sequence ID" value="KPM37784.1"/>
    <property type="molecule type" value="Genomic_DNA"/>
</dbReference>
<proteinExistence type="predicted"/>
<feature type="signal peptide" evidence="1">
    <location>
        <begin position="1"/>
        <end position="18"/>
    </location>
</feature>
<gene>
    <name evidence="2" type="ORF">AK830_g8780</name>
</gene>
<reference evidence="2 3" key="1">
    <citation type="submission" date="2015-09" db="EMBL/GenBank/DDBJ databases">
        <title>Draft genome of a European isolate of the apple canker pathogen Neonectria ditissima.</title>
        <authorList>
            <person name="Gomez-Cortecero A."/>
            <person name="Harrison R.J."/>
            <person name="Armitage A.D."/>
        </authorList>
    </citation>
    <scope>NUCLEOTIDE SEQUENCE [LARGE SCALE GENOMIC DNA]</scope>
    <source>
        <strain evidence="2 3">R09/05</strain>
    </source>
</reference>
<accession>A0A0P7AWJ4</accession>
<evidence type="ECO:0008006" key="4">
    <source>
        <dbReference type="Google" id="ProtNLM"/>
    </source>
</evidence>
<evidence type="ECO:0000256" key="1">
    <source>
        <dbReference type="SAM" id="SignalP"/>
    </source>
</evidence>
<keyword evidence="1" id="KW-0732">Signal</keyword>
<name>A0A0P7AWJ4_9HYPO</name>
<dbReference type="AlphaFoldDB" id="A0A0P7AWJ4"/>
<evidence type="ECO:0000313" key="3">
    <source>
        <dbReference type="Proteomes" id="UP000050424"/>
    </source>
</evidence>
<feature type="chain" id="PRO_5006135135" description="Extracellular membrane protein CFEM domain-containing protein" evidence="1">
    <location>
        <begin position="19"/>
        <end position="77"/>
    </location>
</feature>
<evidence type="ECO:0000313" key="2">
    <source>
        <dbReference type="EMBL" id="KPM37784.1"/>
    </source>
</evidence>
<dbReference type="Proteomes" id="UP000050424">
    <property type="component" value="Unassembled WGS sequence"/>
</dbReference>
<comment type="caution">
    <text evidence="2">The sequence shown here is derived from an EMBL/GenBank/DDBJ whole genome shotgun (WGS) entry which is preliminary data.</text>
</comment>
<sequence length="77" mass="8055">MRFHVMIMALAVASTAAAMPAEPEAAASATIECCCCDIRVQKTVCTTVAEDEGCYCAAVVCPEQSTPLESQPVTEKA</sequence>